<dbReference type="InterPro" id="IPR001851">
    <property type="entry name" value="ABC_transp_permease"/>
</dbReference>
<dbReference type="GO" id="GO:0022857">
    <property type="term" value="F:transmembrane transporter activity"/>
    <property type="evidence" value="ECO:0007669"/>
    <property type="project" value="InterPro"/>
</dbReference>
<evidence type="ECO:0000256" key="5">
    <source>
        <dbReference type="ARBA" id="ARBA00023136"/>
    </source>
</evidence>
<name>A0A1Q2CTJ5_9ACTN</name>
<feature type="transmembrane region" description="Helical" evidence="6">
    <location>
        <begin position="45"/>
        <end position="64"/>
    </location>
</feature>
<reference evidence="8" key="1">
    <citation type="submission" date="2017-02" db="EMBL/GenBank/DDBJ databases">
        <title>Tessaracoccus aquaemaris sp. nov., isolated from the intestine of a Korean rockfish, Sebastes schlegelii, in a marine aquaculture pond.</title>
        <authorList>
            <person name="Tak E.J."/>
            <person name="Bae J.-W."/>
        </authorList>
    </citation>
    <scope>NUCLEOTIDE SEQUENCE [LARGE SCALE GENOMIC DNA]</scope>
    <source>
        <strain evidence="8">NSG39</strain>
    </source>
</reference>
<dbReference type="CDD" id="cd06579">
    <property type="entry name" value="TM_PBP1_transp_AraH_like"/>
    <property type="match status" value="1"/>
</dbReference>
<sequence length="319" mass="33290">MGGFLRSSLQQVFVFAALIAIYIFFMIFAPNFAQPNIALDIIQQSAYIGVMALGATFVIATGGIDLSSGTGMTLVAVMAGIFMAGDWLNLPTGLGIPLVIAFGAFMGLLNGLNISVLGLPPFIATLAMMMVARGLSLIISGASSITIANPQYKFIASGQIIPGVANAILIFAVLAVVAWVLLNKTLLGRYALAIGSNEEATRLSGVNVKLWKTLVYVTAGIFVAFGAILYSGRFGFVQPAEGVGFELNVIAAVVIGGTSLAGGRANIVGTVVGALIMETLKKGLQMMGIAQEWQLVVTGIVVLIAVFVDILRRKRATAV</sequence>
<evidence type="ECO:0000256" key="3">
    <source>
        <dbReference type="ARBA" id="ARBA00022692"/>
    </source>
</evidence>
<accession>A0A1Q2CTJ5</accession>
<dbReference type="OrthoDB" id="9808136at2"/>
<keyword evidence="4 6" id="KW-1133">Transmembrane helix</keyword>
<dbReference type="PANTHER" id="PTHR32196:SF72">
    <property type="entry name" value="RIBOSE IMPORT PERMEASE PROTEIN RBSC"/>
    <property type="match status" value="1"/>
</dbReference>
<feature type="transmembrane region" description="Helical" evidence="6">
    <location>
        <begin position="70"/>
        <end position="88"/>
    </location>
</feature>
<proteinExistence type="predicted"/>
<keyword evidence="3 6" id="KW-0812">Transmembrane</keyword>
<feature type="transmembrane region" description="Helical" evidence="6">
    <location>
        <begin position="95"/>
        <end position="116"/>
    </location>
</feature>
<protein>
    <submittedName>
        <fullName evidence="7">Ribose ABC transporter permease</fullName>
    </submittedName>
</protein>
<dbReference type="EMBL" id="CP019606">
    <property type="protein sequence ID" value="AQP49355.1"/>
    <property type="molecule type" value="Genomic_DNA"/>
</dbReference>
<evidence type="ECO:0000313" key="8">
    <source>
        <dbReference type="Proteomes" id="UP000188145"/>
    </source>
</evidence>
<feature type="transmembrane region" description="Helical" evidence="6">
    <location>
        <begin position="243"/>
        <end position="262"/>
    </location>
</feature>
<feature type="transmembrane region" description="Helical" evidence="6">
    <location>
        <begin position="293"/>
        <end position="311"/>
    </location>
</feature>
<dbReference type="PANTHER" id="PTHR32196">
    <property type="entry name" value="ABC TRANSPORTER PERMEASE PROTEIN YPHD-RELATED-RELATED"/>
    <property type="match status" value="1"/>
</dbReference>
<feature type="transmembrane region" description="Helical" evidence="6">
    <location>
        <begin position="213"/>
        <end position="231"/>
    </location>
</feature>
<organism evidence="7 8">
    <name type="scientific">Tessaracoccus aquimaris</name>
    <dbReference type="NCBI Taxonomy" id="1332264"/>
    <lineage>
        <taxon>Bacteria</taxon>
        <taxon>Bacillati</taxon>
        <taxon>Actinomycetota</taxon>
        <taxon>Actinomycetes</taxon>
        <taxon>Propionibacteriales</taxon>
        <taxon>Propionibacteriaceae</taxon>
        <taxon>Tessaracoccus</taxon>
    </lineage>
</organism>
<evidence type="ECO:0000256" key="1">
    <source>
        <dbReference type="ARBA" id="ARBA00004651"/>
    </source>
</evidence>
<evidence type="ECO:0000313" key="7">
    <source>
        <dbReference type="EMBL" id="AQP49355.1"/>
    </source>
</evidence>
<dbReference type="Proteomes" id="UP000188145">
    <property type="component" value="Chromosome"/>
</dbReference>
<feature type="transmembrane region" description="Helical" evidence="6">
    <location>
        <begin position="160"/>
        <end position="182"/>
    </location>
</feature>
<dbReference type="KEGG" id="tes:BW730_12190"/>
<evidence type="ECO:0000256" key="4">
    <source>
        <dbReference type="ARBA" id="ARBA00022989"/>
    </source>
</evidence>
<dbReference type="AlphaFoldDB" id="A0A1Q2CTJ5"/>
<keyword evidence="8" id="KW-1185">Reference proteome</keyword>
<dbReference type="STRING" id="1332264.BW730_12190"/>
<evidence type="ECO:0000256" key="2">
    <source>
        <dbReference type="ARBA" id="ARBA00022475"/>
    </source>
</evidence>
<gene>
    <name evidence="7" type="ORF">BW730_12190</name>
</gene>
<keyword evidence="5 6" id="KW-0472">Membrane</keyword>
<evidence type="ECO:0000256" key="6">
    <source>
        <dbReference type="SAM" id="Phobius"/>
    </source>
</evidence>
<feature type="transmembrane region" description="Helical" evidence="6">
    <location>
        <begin position="12"/>
        <end position="33"/>
    </location>
</feature>
<dbReference type="GO" id="GO:0005886">
    <property type="term" value="C:plasma membrane"/>
    <property type="evidence" value="ECO:0007669"/>
    <property type="project" value="UniProtKB-SubCell"/>
</dbReference>
<keyword evidence="2" id="KW-1003">Cell membrane</keyword>
<dbReference type="Pfam" id="PF02653">
    <property type="entry name" value="BPD_transp_2"/>
    <property type="match status" value="1"/>
</dbReference>
<feature type="transmembrane region" description="Helical" evidence="6">
    <location>
        <begin position="122"/>
        <end position="148"/>
    </location>
</feature>
<comment type="subcellular location">
    <subcellularLocation>
        <location evidence="1">Cell membrane</location>
        <topology evidence="1">Multi-pass membrane protein</topology>
    </subcellularLocation>
</comment>